<reference evidence="1" key="1">
    <citation type="submission" date="2021-05" db="EMBL/GenBank/DDBJ databases">
        <authorList>
            <person name="Pietrasiak N."/>
            <person name="Ward R."/>
            <person name="Stajich J.E."/>
            <person name="Kurbessoian T."/>
        </authorList>
    </citation>
    <scope>NUCLEOTIDE SEQUENCE</scope>
    <source>
        <strain evidence="1">GSE-NOS-MK-12-04C</strain>
    </source>
</reference>
<sequence length="181" mass="20834">MAKSKYTEETVKKICEAITRDGCDEPGWLAGGISKDTFYQWQNKYPEFSDLIAQAKADFKRFCPEEVSRLAHKKLIDALENGQTIKRRSQTTKQVRHYDKEGNLFWSQEHIETKEHDDVMPTPKWAIDRVIPQPTNELEALEVLIDAGWIPREVLEAAANGISELRETIQQAFRKITPSSQ</sequence>
<organism evidence="1 2">
    <name type="scientific">Cyanomargarita calcarea GSE-NOS-MK-12-04C</name>
    <dbReference type="NCBI Taxonomy" id="2839659"/>
    <lineage>
        <taxon>Bacteria</taxon>
        <taxon>Bacillati</taxon>
        <taxon>Cyanobacteriota</taxon>
        <taxon>Cyanophyceae</taxon>
        <taxon>Nostocales</taxon>
        <taxon>Cyanomargaritaceae</taxon>
        <taxon>Cyanomargarita</taxon>
    </lineage>
</organism>
<dbReference type="AlphaFoldDB" id="A0A951URN4"/>
<evidence type="ECO:0000313" key="2">
    <source>
        <dbReference type="Proteomes" id="UP000729701"/>
    </source>
</evidence>
<dbReference type="Gene3D" id="1.10.10.60">
    <property type="entry name" value="Homeodomain-like"/>
    <property type="match status" value="1"/>
</dbReference>
<proteinExistence type="predicted"/>
<dbReference type="EMBL" id="JAHHGZ010000003">
    <property type="protein sequence ID" value="MBW4666446.1"/>
    <property type="molecule type" value="Genomic_DNA"/>
</dbReference>
<reference evidence="1" key="2">
    <citation type="journal article" date="2022" name="Microbiol. Resour. Announc.">
        <title>Metagenome Sequencing to Explore Phylogenomics of Terrestrial Cyanobacteria.</title>
        <authorList>
            <person name="Ward R.D."/>
            <person name="Stajich J.E."/>
            <person name="Johansen J.R."/>
            <person name="Huntemann M."/>
            <person name="Clum A."/>
            <person name="Foster B."/>
            <person name="Foster B."/>
            <person name="Roux S."/>
            <person name="Palaniappan K."/>
            <person name="Varghese N."/>
            <person name="Mukherjee S."/>
            <person name="Reddy T.B.K."/>
            <person name="Daum C."/>
            <person name="Copeland A."/>
            <person name="Chen I.A."/>
            <person name="Ivanova N.N."/>
            <person name="Kyrpides N.C."/>
            <person name="Shapiro N."/>
            <person name="Eloe-Fadrosh E.A."/>
            <person name="Pietrasiak N."/>
        </authorList>
    </citation>
    <scope>NUCLEOTIDE SEQUENCE</scope>
    <source>
        <strain evidence="1">GSE-NOS-MK-12-04C</strain>
    </source>
</reference>
<comment type="caution">
    <text evidence="1">The sequence shown here is derived from an EMBL/GenBank/DDBJ whole genome shotgun (WGS) entry which is preliminary data.</text>
</comment>
<protein>
    <submittedName>
        <fullName evidence="1">Uncharacterized protein</fullName>
    </submittedName>
</protein>
<dbReference type="Proteomes" id="UP000729701">
    <property type="component" value="Unassembled WGS sequence"/>
</dbReference>
<evidence type="ECO:0000313" key="1">
    <source>
        <dbReference type="EMBL" id="MBW4666446.1"/>
    </source>
</evidence>
<name>A0A951URN4_9CYAN</name>
<accession>A0A951URN4</accession>
<gene>
    <name evidence="1" type="ORF">KME60_03120</name>
</gene>